<dbReference type="Proteomes" id="UP001239522">
    <property type="component" value="Chromosome"/>
</dbReference>
<reference evidence="1 2" key="1">
    <citation type="submission" date="2023-03" db="EMBL/GenBank/DDBJ databases">
        <title>Isolation and description of six Streptomyces strains from soil environments, able to metabolize different microbial glucans.</title>
        <authorList>
            <person name="Widen T."/>
            <person name="Larsbrink J."/>
        </authorList>
    </citation>
    <scope>NUCLEOTIDE SEQUENCE [LARGE SCALE GENOMIC DNA]</scope>
    <source>
        <strain evidence="1 2">Mut1</strain>
    </source>
</reference>
<proteinExistence type="predicted"/>
<dbReference type="NCBIfam" id="NF046121">
    <property type="entry name" value="lipo_SCO7460"/>
    <property type="match status" value="1"/>
</dbReference>
<sequence length="313" mass="33833">MSTKEDRKFAAKLADTYYPGVLKVIEAHKLFPQAGGSEITFAMTDDPDAVVRMRVDADAGTCNTHTCRGVMDDAVERGRREAAALRVLVDTFRRCGHEVIAIEPQTGAPWIVASPANATVTALLKDIGSCVRQWKEEAGSGKEGTEVKGAAVNLASPSVAEGRPRGKKSQPTAMRLGSTSLLAALTSHNYYSVGYAATDGRIDPASGSARIVRPFEAREKFAAAVHEAVGNRLRATYPRVQVSDYDWVWRLEPGTVDRVTGYVLYCEEPDGDKSCLGDQAVLVTTDLHGEPLGELRHVGKVREGRGPLRLPPM</sequence>
<organism evidence="1 2">
    <name type="scientific">Streptomyces castrisilvae</name>
    <dbReference type="NCBI Taxonomy" id="3033811"/>
    <lineage>
        <taxon>Bacteria</taxon>
        <taxon>Bacillati</taxon>
        <taxon>Actinomycetota</taxon>
        <taxon>Actinomycetes</taxon>
        <taxon>Kitasatosporales</taxon>
        <taxon>Streptomycetaceae</taxon>
        <taxon>Streptomyces</taxon>
    </lineage>
</organism>
<evidence type="ECO:0000313" key="1">
    <source>
        <dbReference type="EMBL" id="WLQ37898.1"/>
    </source>
</evidence>
<gene>
    <name evidence="1" type="ORF">P8A18_32625</name>
</gene>
<accession>A0ABY9HTJ9</accession>
<evidence type="ECO:0000313" key="2">
    <source>
        <dbReference type="Proteomes" id="UP001239522"/>
    </source>
</evidence>
<protein>
    <submittedName>
        <fullName evidence="1">Uncharacterized protein</fullName>
    </submittedName>
</protein>
<name>A0ABY9HTJ9_9ACTN</name>
<dbReference type="EMBL" id="CP120997">
    <property type="protein sequence ID" value="WLQ37898.1"/>
    <property type="molecule type" value="Genomic_DNA"/>
</dbReference>
<keyword evidence="2" id="KW-1185">Reference proteome</keyword>